<keyword evidence="1" id="KW-0472">Membrane</keyword>
<evidence type="ECO:0000313" key="3">
    <source>
        <dbReference type="Proteomes" id="UP000054693"/>
    </source>
</evidence>
<dbReference type="InterPro" id="IPR036259">
    <property type="entry name" value="MFS_trans_sf"/>
</dbReference>
<keyword evidence="3" id="KW-1185">Reference proteome</keyword>
<dbReference type="SUPFAM" id="SSF103473">
    <property type="entry name" value="MFS general substrate transporter"/>
    <property type="match status" value="1"/>
</dbReference>
<dbReference type="PATRIC" id="fig|40335.7.peg.1320"/>
<keyword evidence="1" id="KW-1133">Transmembrane helix</keyword>
<evidence type="ECO:0000256" key="1">
    <source>
        <dbReference type="SAM" id="Phobius"/>
    </source>
</evidence>
<name>A0A0W0ZWW2_9GAMM</name>
<sequence length="75" mass="7894">MPAGIALLESQVTSEHRGLIIGFASTFMALSVLCVGLFVAPLMSIELSLPFKISAGLFLVSSSLSLVCTIKNHSK</sequence>
<feature type="transmembrane region" description="Helical" evidence="1">
    <location>
        <begin position="49"/>
        <end position="70"/>
    </location>
</feature>
<comment type="caution">
    <text evidence="2">The sequence shown here is derived from an EMBL/GenBank/DDBJ whole genome shotgun (WGS) entry which is preliminary data.</text>
</comment>
<evidence type="ECO:0000313" key="2">
    <source>
        <dbReference type="EMBL" id="KTD73401.1"/>
    </source>
</evidence>
<reference evidence="2 3" key="1">
    <citation type="submission" date="2015-11" db="EMBL/GenBank/DDBJ databases">
        <title>Genomic analysis of 38 Legionella species identifies large and diverse effector repertoires.</title>
        <authorList>
            <person name="Burstein D."/>
            <person name="Amaro F."/>
            <person name="Zusman T."/>
            <person name="Lifshitz Z."/>
            <person name="Cohen O."/>
            <person name="Gilbert J.A."/>
            <person name="Pupko T."/>
            <person name="Shuman H.A."/>
            <person name="Segal G."/>
        </authorList>
    </citation>
    <scope>NUCLEOTIDE SEQUENCE [LARGE SCALE GENOMIC DNA]</scope>
    <source>
        <strain evidence="2 3">ATCC 49180</strain>
    </source>
</reference>
<keyword evidence="1" id="KW-0812">Transmembrane</keyword>
<dbReference type="AlphaFoldDB" id="A0A0W0ZWW2"/>
<dbReference type="Proteomes" id="UP000054693">
    <property type="component" value="Unassembled WGS sequence"/>
</dbReference>
<organism evidence="2 3">
    <name type="scientific">Legionella tucsonensis</name>
    <dbReference type="NCBI Taxonomy" id="40335"/>
    <lineage>
        <taxon>Bacteria</taxon>
        <taxon>Pseudomonadati</taxon>
        <taxon>Pseudomonadota</taxon>
        <taxon>Gammaproteobacteria</taxon>
        <taxon>Legionellales</taxon>
        <taxon>Legionellaceae</taxon>
        <taxon>Legionella</taxon>
    </lineage>
</organism>
<feature type="transmembrane region" description="Helical" evidence="1">
    <location>
        <begin position="20"/>
        <end position="43"/>
    </location>
</feature>
<gene>
    <name evidence="2" type="ORF">Ltuc_1248</name>
</gene>
<dbReference type="EMBL" id="LNZA01000001">
    <property type="protein sequence ID" value="KTD73401.1"/>
    <property type="molecule type" value="Genomic_DNA"/>
</dbReference>
<protein>
    <submittedName>
        <fullName evidence="2">Uncharacterized protein</fullName>
    </submittedName>
</protein>
<proteinExistence type="predicted"/>
<accession>A0A0W0ZWW2</accession>